<dbReference type="AlphaFoldDB" id="A0A1U8QBP4"/>
<feature type="domain" description="Reverse transcriptase Ty1/copia-type" evidence="1">
    <location>
        <begin position="55"/>
        <end position="128"/>
    </location>
</feature>
<dbReference type="RefSeq" id="XP_019055977.1">
    <property type="nucleotide sequence ID" value="XM_019200432.1"/>
</dbReference>
<evidence type="ECO:0000313" key="2">
    <source>
        <dbReference type="Proteomes" id="UP000189703"/>
    </source>
</evidence>
<keyword evidence="2" id="KW-1185">Reference proteome</keyword>
<dbReference type="Proteomes" id="UP000189703">
    <property type="component" value="Unplaced"/>
</dbReference>
<evidence type="ECO:0000313" key="3">
    <source>
        <dbReference type="RefSeq" id="XP_019055977.1"/>
    </source>
</evidence>
<evidence type="ECO:0000259" key="1">
    <source>
        <dbReference type="Pfam" id="PF07727"/>
    </source>
</evidence>
<dbReference type="GeneID" id="109115883"/>
<reference evidence="3" key="1">
    <citation type="submission" date="2025-08" db="UniProtKB">
        <authorList>
            <consortium name="RefSeq"/>
        </authorList>
    </citation>
    <scope>IDENTIFICATION</scope>
</reference>
<gene>
    <name evidence="3" type="primary">LOC109115883</name>
</gene>
<proteinExistence type="predicted"/>
<dbReference type="InParanoid" id="A0A1U8QBP4"/>
<sequence length="130" mass="14874">MLLAWLNDYMCNLPPSISRSNVASLETEPTTYHQVARGPRWCQAMAAEIEALEKNDTWTIVDLPPKKHAIGNKWVYRIKYKVDGTIERFKARLIAKGYTQIEGLYYHDTFAPIEKLSTIRCLPAMATTRG</sequence>
<dbReference type="STRING" id="4432.A0A1U8QBP4"/>
<accession>A0A1U8QBP4</accession>
<dbReference type="OMA" id="CLPAMAT"/>
<dbReference type="KEGG" id="nnu:109115883"/>
<dbReference type="OrthoDB" id="411615at2759"/>
<name>A0A1U8QBP4_NELNU</name>
<protein>
    <submittedName>
        <fullName evidence="3">Uncharacterized protein LOC109115883</fullName>
    </submittedName>
</protein>
<organism evidence="2 3">
    <name type="scientific">Nelumbo nucifera</name>
    <name type="common">Sacred lotus</name>
    <dbReference type="NCBI Taxonomy" id="4432"/>
    <lineage>
        <taxon>Eukaryota</taxon>
        <taxon>Viridiplantae</taxon>
        <taxon>Streptophyta</taxon>
        <taxon>Embryophyta</taxon>
        <taxon>Tracheophyta</taxon>
        <taxon>Spermatophyta</taxon>
        <taxon>Magnoliopsida</taxon>
        <taxon>Proteales</taxon>
        <taxon>Nelumbonaceae</taxon>
        <taxon>Nelumbo</taxon>
    </lineage>
</organism>
<dbReference type="InterPro" id="IPR013103">
    <property type="entry name" value="RVT_2"/>
</dbReference>
<dbReference type="Pfam" id="PF07727">
    <property type="entry name" value="RVT_2"/>
    <property type="match status" value="1"/>
</dbReference>